<sequence>MAGNGMMNPARKRKLLCATRVSV</sequence>
<feature type="region of interest" description="Disordered" evidence="1">
    <location>
        <begin position="1"/>
        <end position="23"/>
    </location>
</feature>
<proteinExistence type="predicted"/>
<dbReference type="EMBL" id="GBXM01026343">
    <property type="protein sequence ID" value="JAH82234.1"/>
    <property type="molecule type" value="Transcribed_RNA"/>
</dbReference>
<evidence type="ECO:0000256" key="1">
    <source>
        <dbReference type="SAM" id="MobiDB-lite"/>
    </source>
</evidence>
<dbReference type="AlphaFoldDB" id="A0A0E9VVU6"/>
<reference evidence="2" key="1">
    <citation type="submission" date="2014-11" db="EMBL/GenBank/DDBJ databases">
        <authorList>
            <person name="Amaro Gonzalez C."/>
        </authorList>
    </citation>
    <scope>NUCLEOTIDE SEQUENCE</scope>
</reference>
<evidence type="ECO:0000313" key="2">
    <source>
        <dbReference type="EMBL" id="JAH82234.1"/>
    </source>
</evidence>
<reference evidence="2" key="2">
    <citation type="journal article" date="2015" name="Fish Shellfish Immunol.">
        <title>Early steps in the European eel (Anguilla anguilla)-Vibrio vulnificus interaction in the gills: Role of the RtxA13 toxin.</title>
        <authorList>
            <person name="Callol A."/>
            <person name="Pajuelo D."/>
            <person name="Ebbesson L."/>
            <person name="Teles M."/>
            <person name="MacKenzie S."/>
            <person name="Amaro C."/>
        </authorList>
    </citation>
    <scope>NUCLEOTIDE SEQUENCE</scope>
</reference>
<accession>A0A0E9VVU6</accession>
<name>A0A0E9VVU6_ANGAN</name>
<protein>
    <submittedName>
        <fullName evidence="2">Uncharacterized protein</fullName>
    </submittedName>
</protein>
<organism evidence="2">
    <name type="scientific">Anguilla anguilla</name>
    <name type="common">European freshwater eel</name>
    <name type="synonym">Muraena anguilla</name>
    <dbReference type="NCBI Taxonomy" id="7936"/>
    <lineage>
        <taxon>Eukaryota</taxon>
        <taxon>Metazoa</taxon>
        <taxon>Chordata</taxon>
        <taxon>Craniata</taxon>
        <taxon>Vertebrata</taxon>
        <taxon>Euteleostomi</taxon>
        <taxon>Actinopterygii</taxon>
        <taxon>Neopterygii</taxon>
        <taxon>Teleostei</taxon>
        <taxon>Anguilliformes</taxon>
        <taxon>Anguillidae</taxon>
        <taxon>Anguilla</taxon>
    </lineage>
</organism>